<dbReference type="Gene3D" id="3.30.450.20">
    <property type="entry name" value="PAS domain"/>
    <property type="match status" value="1"/>
</dbReference>
<dbReference type="PANTHER" id="PTHR43065">
    <property type="entry name" value="SENSOR HISTIDINE KINASE"/>
    <property type="match status" value="1"/>
</dbReference>
<evidence type="ECO:0000256" key="1">
    <source>
        <dbReference type="ARBA" id="ARBA00022777"/>
    </source>
</evidence>
<dbReference type="InterPro" id="IPR003594">
    <property type="entry name" value="HATPase_dom"/>
</dbReference>
<dbReference type="PANTHER" id="PTHR43065:SF23">
    <property type="entry name" value="SENSOR HISTIDINE KINASE PDTAS"/>
    <property type="match status" value="1"/>
</dbReference>
<dbReference type="OrthoDB" id="9767435at2"/>
<sequence length="554" mass="59979">MPTLTDLVRAHTDLTDTDLEWLHALVSDWQLLADLSFADLLLWVPLQSAVALPADGPARADRGRPGALDTGATVPGWVAIAQMRPTTGPTAYPEDLVGKVVRTGRRGLIDVAWRERRIVREGDPEWGSGIPVREESIPVRRGAKILGVIQRSTNLSSARTPSRLELTYLQSASDLATMISEGRFPVPGEEPNMVRSPRVGDGLMRLDRAGKVTYASPNAQSAYRRLGYPTDLVGEALGQVTANLCDTGEPREEALSVVLSGRAPREVEVESRGSIMQLRTIPLVVGGTRIGAVVLCRDVTELRWRDRELMTKDATIREIHHRVKNNLQTVAALLRLQARRLRIPEGRAALDEAVRRVGSIAIVHETLSHTPDELIDFDDIADRVITMAGEVSTPETKVTPKRTGSFGVLPAEIATPLAMALTELLQNALEHGLANRFGTLEVVAHRYGEGEVADPGGASFWGEWKAPGADEPRAPGAEADHPSGRRLVTVVADDGVGLPAGFDMESTESLGLQIVRTLIVGELGGHLDFRPREGGGTEVVVDIPLDHHHGPSHT</sequence>
<dbReference type="InterPro" id="IPR011495">
    <property type="entry name" value="Sig_transdc_His_kin_sub2_dim/P"/>
</dbReference>
<dbReference type="InterPro" id="IPR013656">
    <property type="entry name" value="PAS_4"/>
</dbReference>
<name>A0A239BD93_9ACTN</name>
<dbReference type="SUPFAM" id="SSF55874">
    <property type="entry name" value="ATPase domain of HSP90 chaperone/DNA topoisomerase II/histidine kinase"/>
    <property type="match status" value="1"/>
</dbReference>
<dbReference type="InterPro" id="IPR005467">
    <property type="entry name" value="His_kinase_dom"/>
</dbReference>
<keyword evidence="4" id="KW-1185">Reference proteome</keyword>
<dbReference type="SMART" id="SM00387">
    <property type="entry name" value="HATPase_c"/>
    <property type="match status" value="1"/>
</dbReference>
<dbReference type="EMBL" id="FZNP01000010">
    <property type="protein sequence ID" value="SNS05975.1"/>
    <property type="molecule type" value="Genomic_DNA"/>
</dbReference>
<organism evidence="3 4">
    <name type="scientific">Actinomadura mexicana</name>
    <dbReference type="NCBI Taxonomy" id="134959"/>
    <lineage>
        <taxon>Bacteria</taxon>
        <taxon>Bacillati</taxon>
        <taxon>Actinomycetota</taxon>
        <taxon>Actinomycetes</taxon>
        <taxon>Streptosporangiales</taxon>
        <taxon>Thermomonosporaceae</taxon>
        <taxon>Actinomadura</taxon>
    </lineage>
</organism>
<dbReference type="InterPro" id="IPR000014">
    <property type="entry name" value="PAS"/>
</dbReference>
<evidence type="ECO:0000259" key="2">
    <source>
        <dbReference type="PROSITE" id="PS50109"/>
    </source>
</evidence>
<dbReference type="CDD" id="cd00130">
    <property type="entry name" value="PAS"/>
    <property type="match status" value="1"/>
</dbReference>
<protein>
    <recommendedName>
        <fullName evidence="2">Histidine kinase domain-containing protein</fullName>
    </recommendedName>
</protein>
<dbReference type="Gene3D" id="3.30.450.280">
    <property type="entry name" value="GAF domain"/>
    <property type="match status" value="1"/>
</dbReference>
<gene>
    <name evidence="3" type="ORF">SAMN06265355_110141</name>
</gene>
<dbReference type="Gene3D" id="3.30.565.10">
    <property type="entry name" value="Histidine kinase-like ATPase, C-terminal domain"/>
    <property type="match status" value="1"/>
</dbReference>
<evidence type="ECO:0000313" key="4">
    <source>
        <dbReference type="Proteomes" id="UP000198420"/>
    </source>
</evidence>
<dbReference type="GO" id="GO:0016301">
    <property type="term" value="F:kinase activity"/>
    <property type="evidence" value="ECO:0007669"/>
    <property type="project" value="UniProtKB-KW"/>
</dbReference>
<reference evidence="4" key="1">
    <citation type="submission" date="2017-06" db="EMBL/GenBank/DDBJ databases">
        <authorList>
            <person name="Varghese N."/>
            <person name="Submissions S."/>
        </authorList>
    </citation>
    <scope>NUCLEOTIDE SEQUENCE [LARGE SCALE GENOMIC DNA]</scope>
    <source>
        <strain evidence="4">DSM 44485</strain>
    </source>
</reference>
<keyword evidence="1" id="KW-0418">Kinase</keyword>
<accession>A0A239BD93</accession>
<dbReference type="Pfam" id="PF12282">
    <property type="entry name" value="GAF_PdtaS"/>
    <property type="match status" value="1"/>
</dbReference>
<dbReference type="InterPro" id="IPR038424">
    <property type="entry name" value="H_kinase_PdtaS_GAF_sf"/>
</dbReference>
<proteinExistence type="predicted"/>
<evidence type="ECO:0000313" key="3">
    <source>
        <dbReference type="EMBL" id="SNS05975.1"/>
    </source>
</evidence>
<dbReference type="Pfam" id="PF08448">
    <property type="entry name" value="PAS_4"/>
    <property type="match status" value="1"/>
</dbReference>
<dbReference type="InterPro" id="IPR036890">
    <property type="entry name" value="HATPase_C_sf"/>
</dbReference>
<dbReference type="Pfam" id="PF07568">
    <property type="entry name" value="HisKA_2"/>
    <property type="match status" value="1"/>
</dbReference>
<dbReference type="RefSeq" id="WP_089314346.1">
    <property type="nucleotide sequence ID" value="NZ_FZNP01000010.1"/>
</dbReference>
<dbReference type="PROSITE" id="PS50109">
    <property type="entry name" value="HIS_KIN"/>
    <property type="match status" value="1"/>
</dbReference>
<dbReference type="Pfam" id="PF02518">
    <property type="entry name" value="HATPase_c"/>
    <property type="match status" value="1"/>
</dbReference>
<dbReference type="InterPro" id="IPR022066">
    <property type="entry name" value="PdtaS_GAF"/>
</dbReference>
<dbReference type="AlphaFoldDB" id="A0A239BD93"/>
<keyword evidence="1" id="KW-0808">Transferase</keyword>
<feature type="domain" description="Histidine kinase" evidence="2">
    <location>
        <begin position="417"/>
        <end position="547"/>
    </location>
</feature>
<dbReference type="Proteomes" id="UP000198420">
    <property type="component" value="Unassembled WGS sequence"/>
</dbReference>